<dbReference type="CDD" id="cd06144">
    <property type="entry name" value="REX4_like"/>
    <property type="match status" value="1"/>
</dbReference>
<keyword evidence="6 10" id="KW-0269">Exonuclease</keyword>
<evidence type="ECO:0000256" key="1">
    <source>
        <dbReference type="ARBA" id="ARBA00004123"/>
    </source>
</evidence>
<keyword evidence="5" id="KW-0378">Hydrolase</keyword>
<evidence type="ECO:0000256" key="8">
    <source>
        <dbReference type="SAM" id="MobiDB-lite"/>
    </source>
</evidence>
<evidence type="ECO:0000313" key="11">
    <source>
        <dbReference type="Proteomes" id="UP000830375"/>
    </source>
</evidence>
<reference evidence="10 11" key="1">
    <citation type="submission" date="2022-01" db="EMBL/GenBank/DDBJ databases">
        <title>A high-quality chromosome-level genome assembly of rohu carp, Labeo rohita.</title>
        <authorList>
            <person name="Arick M.A. II"/>
            <person name="Hsu C.-Y."/>
            <person name="Magbanua Z."/>
            <person name="Pechanova O."/>
            <person name="Grover C."/>
            <person name="Miller E."/>
            <person name="Thrash A."/>
            <person name="Ezzel L."/>
            <person name="Alam S."/>
            <person name="Benzie J."/>
            <person name="Hamilton M."/>
            <person name="Karsi A."/>
            <person name="Lawrence M.L."/>
            <person name="Peterson D.G."/>
        </authorList>
    </citation>
    <scope>NUCLEOTIDE SEQUENCE [LARGE SCALE GENOMIC DNA]</scope>
    <source>
        <strain evidence="11">BAU-BD-2019</strain>
        <tissue evidence="10">Blood</tissue>
    </source>
</reference>
<dbReference type="Proteomes" id="UP000830375">
    <property type="component" value="Unassembled WGS sequence"/>
</dbReference>
<comment type="similarity">
    <text evidence="2">Belongs to the REXO4 family.</text>
</comment>
<dbReference type="SMART" id="SM00479">
    <property type="entry name" value="EXOIII"/>
    <property type="match status" value="1"/>
</dbReference>
<gene>
    <name evidence="10" type="ORF">H4Q32_019708</name>
</gene>
<evidence type="ECO:0000259" key="9">
    <source>
        <dbReference type="SMART" id="SM00479"/>
    </source>
</evidence>
<dbReference type="InterPro" id="IPR047021">
    <property type="entry name" value="REXO1/3/4-like"/>
</dbReference>
<evidence type="ECO:0000313" key="10">
    <source>
        <dbReference type="EMBL" id="KAI2651581.1"/>
    </source>
</evidence>
<evidence type="ECO:0000256" key="2">
    <source>
        <dbReference type="ARBA" id="ARBA00010489"/>
    </source>
</evidence>
<accession>A0ABQ8LNX4</accession>
<evidence type="ECO:0000256" key="7">
    <source>
        <dbReference type="ARBA" id="ARBA00023242"/>
    </source>
</evidence>
<dbReference type="GO" id="GO:0004527">
    <property type="term" value="F:exonuclease activity"/>
    <property type="evidence" value="ECO:0007669"/>
    <property type="project" value="UniProtKB-KW"/>
</dbReference>
<sequence>MTKVFSLMTAAVNPEKKDEDTKQVKDANAKGKQVQKTPATFKDSHKPEKHFKKPTQTVKPASETSGKKVVKDGDQQNGKDSTGHKQFKAEKRKRKDEKEKDMNKKKKVEEVEQKTAEPDIWFDDVDPDDIEATLGPEVADVVRKRSGNLKSSAEITEKVLVKEHAFEGLTRAVAMDCEMVGIGCDGEDSILARVSIVNHFGKCVYDKYVKPTEKVTDYRTAVSGIRPADIANGEDIKTVQKEVAQILEGRILVGHAIHNDLKILLLDHPKKMIRDTQKYKPFRQTAKSSRPALRVLCKEILNVKVQQGEHSSVQDAQATMRLYTLVKKQWEAEIKATRAGQFQKTPRKPKTAKKHSKLIPISQ</sequence>
<dbReference type="PANTHER" id="PTHR12801">
    <property type="entry name" value="RNA EXONUCLEASE REXO1 / RECO3 FAMILY MEMBER-RELATED"/>
    <property type="match status" value="1"/>
</dbReference>
<feature type="region of interest" description="Disordered" evidence="8">
    <location>
        <begin position="338"/>
        <end position="363"/>
    </location>
</feature>
<dbReference type="InterPro" id="IPR036397">
    <property type="entry name" value="RNaseH_sf"/>
</dbReference>
<evidence type="ECO:0000256" key="5">
    <source>
        <dbReference type="ARBA" id="ARBA00022801"/>
    </source>
</evidence>
<keyword evidence="11" id="KW-1185">Reference proteome</keyword>
<keyword evidence="4" id="KW-0540">Nuclease</keyword>
<feature type="compositionally biased region" description="Basic and acidic residues" evidence="8">
    <location>
        <begin position="96"/>
        <end position="113"/>
    </location>
</feature>
<feature type="compositionally biased region" description="Basic residues" evidence="8">
    <location>
        <begin position="345"/>
        <end position="357"/>
    </location>
</feature>
<dbReference type="Pfam" id="PF00929">
    <property type="entry name" value="RNase_T"/>
    <property type="match status" value="1"/>
</dbReference>
<feature type="domain" description="Exonuclease" evidence="9">
    <location>
        <begin position="171"/>
        <end position="332"/>
    </location>
</feature>
<organism evidence="10 11">
    <name type="scientific">Labeo rohita</name>
    <name type="common">Indian major carp</name>
    <name type="synonym">Cyprinus rohita</name>
    <dbReference type="NCBI Taxonomy" id="84645"/>
    <lineage>
        <taxon>Eukaryota</taxon>
        <taxon>Metazoa</taxon>
        <taxon>Chordata</taxon>
        <taxon>Craniata</taxon>
        <taxon>Vertebrata</taxon>
        <taxon>Euteleostomi</taxon>
        <taxon>Actinopterygii</taxon>
        <taxon>Neopterygii</taxon>
        <taxon>Teleostei</taxon>
        <taxon>Ostariophysi</taxon>
        <taxon>Cypriniformes</taxon>
        <taxon>Cyprinidae</taxon>
        <taxon>Labeoninae</taxon>
        <taxon>Labeonini</taxon>
        <taxon>Labeo</taxon>
    </lineage>
</organism>
<dbReference type="InterPro" id="IPR037431">
    <property type="entry name" value="REX4_DEDDh_dom"/>
</dbReference>
<feature type="compositionally biased region" description="Basic and acidic residues" evidence="8">
    <location>
        <begin position="14"/>
        <end position="29"/>
    </location>
</feature>
<evidence type="ECO:0000256" key="3">
    <source>
        <dbReference type="ARBA" id="ARBA00016937"/>
    </source>
</evidence>
<dbReference type="PANTHER" id="PTHR12801:SF158">
    <property type="entry name" value="RNA EXONUCLEASE 4"/>
    <property type="match status" value="1"/>
</dbReference>
<dbReference type="SUPFAM" id="SSF53098">
    <property type="entry name" value="Ribonuclease H-like"/>
    <property type="match status" value="1"/>
</dbReference>
<evidence type="ECO:0000256" key="4">
    <source>
        <dbReference type="ARBA" id="ARBA00022722"/>
    </source>
</evidence>
<name>A0ABQ8LNX4_LABRO</name>
<comment type="subcellular location">
    <subcellularLocation>
        <location evidence="1">Nucleus</location>
    </subcellularLocation>
</comment>
<feature type="compositionally biased region" description="Basic and acidic residues" evidence="8">
    <location>
        <begin position="65"/>
        <end position="74"/>
    </location>
</feature>
<comment type="caution">
    <text evidence="10">The sequence shown here is derived from an EMBL/GenBank/DDBJ whole genome shotgun (WGS) entry which is preliminary data.</text>
</comment>
<dbReference type="Gene3D" id="3.30.420.10">
    <property type="entry name" value="Ribonuclease H-like superfamily/Ribonuclease H"/>
    <property type="match status" value="1"/>
</dbReference>
<feature type="compositionally biased region" description="Polar residues" evidence="8">
    <location>
        <begin position="54"/>
        <end position="64"/>
    </location>
</feature>
<protein>
    <recommendedName>
        <fullName evidence="3">RNA exonuclease 4</fullName>
    </recommendedName>
</protein>
<keyword evidence="7" id="KW-0539">Nucleus</keyword>
<dbReference type="InterPro" id="IPR012337">
    <property type="entry name" value="RNaseH-like_sf"/>
</dbReference>
<dbReference type="InterPro" id="IPR013520">
    <property type="entry name" value="Ribonucl_H"/>
</dbReference>
<dbReference type="EMBL" id="JACTAM010000021">
    <property type="protein sequence ID" value="KAI2651581.1"/>
    <property type="molecule type" value="Genomic_DNA"/>
</dbReference>
<evidence type="ECO:0000256" key="6">
    <source>
        <dbReference type="ARBA" id="ARBA00022839"/>
    </source>
</evidence>
<proteinExistence type="inferred from homology"/>
<feature type="region of interest" description="Disordered" evidence="8">
    <location>
        <begin position="1"/>
        <end position="113"/>
    </location>
</feature>